<evidence type="ECO:0000259" key="1">
    <source>
        <dbReference type="Pfam" id="PF20030"/>
    </source>
</evidence>
<dbReference type="Pfam" id="PF20030">
    <property type="entry name" value="bpMoxR"/>
    <property type="match status" value="1"/>
</dbReference>
<evidence type="ECO:0000313" key="2">
    <source>
        <dbReference type="EMBL" id="KKL21911.1"/>
    </source>
</evidence>
<dbReference type="CDD" id="cd00009">
    <property type="entry name" value="AAA"/>
    <property type="match status" value="1"/>
</dbReference>
<name>A0A0F9DW40_9ZZZZ</name>
<accession>A0A0F9DW40</accession>
<organism evidence="2">
    <name type="scientific">marine sediment metagenome</name>
    <dbReference type="NCBI Taxonomy" id="412755"/>
    <lineage>
        <taxon>unclassified sequences</taxon>
        <taxon>metagenomes</taxon>
        <taxon>ecological metagenomes</taxon>
    </lineage>
</organism>
<dbReference type="EMBL" id="LAZR01037549">
    <property type="protein sequence ID" value="KKL21911.1"/>
    <property type="molecule type" value="Genomic_DNA"/>
</dbReference>
<comment type="caution">
    <text evidence="2">The sequence shown here is derived from an EMBL/GenBank/DDBJ whole genome shotgun (WGS) entry which is preliminary data.</text>
</comment>
<dbReference type="AlphaFoldDB" id="A0A0F9DW40"/>
<proteinExistence type="predicted"/>
<feature type="non-terminal residue" evidence="2">
    <location>
        <position position="248"/>
    </location>
</feature>
<sequence>MTKKESVVKDENGPERSDLQERFIKIDEECQLIENPDPSHGIVLALLTQNHVVLLGPPGTGKSMIAREVCSRITGAKFFHKLMARDLAPNEILVSDQTIKESVDADGTKHIIFEKNTDGMLPDCEISFLDEIFKSNSTTLNKILDIALEREYMMNGRRYKAKTQTIVGASNETPEDDTRAFYDRIMLRYLVNNIMEPTNFVRLLKFEFSDEQTTVTLEELAQAQAEVKKIGFPDKLIGKLIELRRDLK</sequence>
<dbReference type="Gene3D" id="3.40.50.300">
    <property type="entry name" value="P-loop containing nucleotide triphosphate hydrolases"/>
    <property type="match status" value="1"/>
</dbReference>
<gene>
    <name evidence="2" type="ORF">LCGC14_2440690</name>
</gene>
<feature type="domain" description="MoxR" evidence="1">
    <location>
        <begin position="42"/>
        <end position="218"/>
    </location>
</feature>
<dbReference type="InterPro" id="IPR050513">
    <property type="entry name" value="RavA_ATPases"/>
</dbReference>
<dbReference type="InterPro" id="IPR027417">
    <property type="entry name" value="P-loop_NTPase"/>
</dbReference>
<dbReference type="PANTHER" id="PTHR32204:SF0">
    <property type="entry name" value="ATPASE RAVA"/>
    <property type="match status" value="1"/>
</dbReference>
<reference evidence="2" key="1">
    <citation type="journal article" date="2015" name="Nature">
        <title>Complex archaea that bridge the gap between prokaryotes and eukaryotes.</title>
        <authorList>
            <person name="Spang A."/>
            <person name="Saw J.H."/>
            <person name="Jorgensen S.L."/>
            <person name="Zaremba-Niedzwiedzka K."/>
            <person name="Martijn J."/>
            <person name="Lind A.E."/>
            <person name="van Eijk R."/>
            <person name="Schleper C."/>
            <person name="Guy L."/>
            <person name="Ettema T.J."/>
        </authorList>
    </citation>
    <scope>NUCLEOTIDE SEQUENCE</scope>
</reference>
<dbReference type="PANTHER" id="PTHR32204">
    <property type="entry name" value="ATPASE RAVA"/>
    <property type="match status" value="1"/>
</dbReference>
<protein>
    <recommendedName>
        <fullName evidence="1">MoxR domain-containing protein</fullName>
    </recommendedName>
</protein>
<dbReference type="InterPro" id="IPR045427">
    <property type="entry name" value="MoxR"/>
</dbReference>
<dbReference type="SUPFAM" id="SSF52540">
    <property type="entry name" value="P-loop containing nucleoside triphosphate hydrolases"/>
    <property type="match status" value="1"/>
</dbReference>